<organism evidence="1 2">
    <name type="scientific">Nocardiopsis flavescens</name>
    <dbReference type="NCBI Taxonomy" id="758803"/>
    <lineage>
        <taxon>Bacteria</taxon>
        <taxon>Bacillati</taxon>
        <taxon>Actinomycetota</taxon>
        <taxon>Actinomycetes</taxon>
        <taxon>Streptosporangiales</taxon>
        <taxon>Nocardiopsidaceae</taxon>
        <taxon>Nocardiopsis</taxon>
    </lineage>
</organism>
<dbReference type="STRING" id="758803.SAMN05421803_106222"/>
<accession>A0A1M6JQ21</accession>
<gene>
    <name evidence="1" type="ORF">SAMN05421803_106222</name>
</gene>
<evidence type="ECO:0000313" key="1">
    <source>
        <dbReference type="EMBL" id="SHJ48839.1"/>
    </source>
</evidence>
<dbReference type="AlphaFoldDB" id="A0A1M6JQ21"/>
<dbReference type="OrthoDB" id="3430436at2"/>
<protein>
    <submittedName>
        <fullName evidence="1">Uncharacterized protein</fullName>
    </submittedName>
</protein>
<evidence type="ECO:0000313" key="2">
    <source>
        <dbReference type="Proteomes" id="UP000184452"/>
    </source>
</evidence>
<dbReference type="EMBL" id="FQZK01000006">
    <property type="protein sequence ID" value="SHJ48839.1"/>
    <property type="molecule type" value="Genomic_DNA"/>
</dbReference>
<sequence length="94" mass="10447">MELEDERVIYLRDLQNALADRQLGSRLAVTVDQGELTPTLCCDPYLGQAAVRVQDDQYTFLGITTPRVRVPVTDPAECVNRLVRERAGRISGSA</sequence>
<keyword evidence="2" id="KW-1185">Reference proteome</keyword>
<dbReference type="Proteomes" id="UP000184452">
    <property type="component" value="Unassembled WGS sequence"/>
</dbReference>
<name>A0A1M6JQ21_9ACTN</name>
<dbReference type="RefSeq" id="WP_073379515.1">
    <property type="nucleotide sequence ID" value="NZ_FQZK01000006.1"/>
</dbReference>
<reference evidence="1 2" key="1">
    <citation type="submission" date="2016-11" db="EMBL/GenBank/DDBJ databases">
        <authorList>
            <person name="Jaros S."/>
            <person name="Januszkiewicz K."/>
            <person name="Wedrychowicz H."/>
        </authorList>
    </citation>
    <scope>NUCLEOTIDE SEQUENCE [LARGE SCALE GENOMIC DNA]</scope>
    <source>
        <strain evidence="1 2">CGMCC 4.5723</strain>
    </source>
</reference>
<proteinExistence type="predicted"/>